<evidence type="ECO:0000313" key="2">
    <source>
        <dbReference type="Proteomes" id="UP000297739"/>
    </source>
</evidence>
<dbReference type="Gene3D" id="3.40.109.10">
    <property type="entry name" value="NADH Oxidase"/>
    <property type="match status" value="2"/>
</dbReference>
<dbReference type="InterPro" id="IPR052544">
    <property type="entry name" value="Bacteriocin_Proc_Enz"/>
</dbReference>
<keyword evidence="2" id="KW-1185">Reference proteome</keyword>
<evidence type="ECO:0008006" key="3">
    <source>
        <dbReference type="Google" id="ProtNLM"/>
    </source>
</evidence>
<dbReference type="AlphaFoldDB" id="A0A4Z0PIX7"/>
<comment type="caution">
    <text evidence="1">The sequence shown here is derived from an EMBL/GenBank/DDBJ whole genome shotgun (WGS) entry which is preliminary data.</text>
</comment>
<gene>
    <name evidence="1" type="ORF">E5J99_13710</name>
</gene>
<dbReference type="GO" id="GO:0016491">
    <property type="term" value="F:oxidoreductase activity"/>
    <property type="evidence" value="ECO:0007669"/>
    <property type="project" value="InterPro"/>
</dbReference>
<reference evidence="1 2" key="1">
    <citation type="submission" date="2019-04" db="EMBL/GenBank/DDBJ databases">
        <authorList>
            <person name="Feng G."/>
            <person name="Zhang J."/>
            <person name="Zhu H."/>
        </authorList>
    </citation>
    <scope>NUCLEOTIDE SEQUENCE [LARGE SCALE GENOMIC DNA]</scope>
    <source>
        <strain evidence="1 2">JCM 17223</strain>
    </source>
</reference>
<protein>
    <recommendedName>
        <fullName evidence="3">SagB/ThcOx family dehydrogenase</fullName>
    </recommendedName>
</protein>
<name>A0A4Z0PIX7_9BACT</name>
<accession>A0A4Z0PIX7</accession>
<dbReference type="PANTHER" id="PTHR43745:SF2">
    <property type="entry name" value="NITROREDUCTASE MJ1384-RELATED"/>
    <property type="match status" value="1"/>
</dbReference>
<proteinExistence type="predicted"/>
<evidence type="ECO:0000313" key="1">
    <source>
        <dbReference type="EMBL" id="TGE15086.1"/>
    </source>
</evidence>
<sequence length="469" mass="52546">MTVLQKDNYQLKALCRQDVESHNSHVNRINFALNSFDFERPASAVPSTAALDKYKVLFEAIYGYRKDKKDPRKRATPSAGALYPTELLLLHFLDGQWRLLYYSFRQHCFFAVENAGIPQLVDDLRPTPNRGVILVYSDFGRTIQKYGVRAFRYLYLDASFVLYNAWLLSTTWKQDANLVVHFPRKSARHYLPAPASNTLLFSLALDNDFDAVNLDVAAATPAFSPETAPASSITYPNLYSANLLRAQSFYARACADAQVHTAPLGYGGQELHEEDVLRYLLSRRSVKSFADGAVPLAQYEAVKHDLATYARRIRAVLHIDDYELACIPVQVAGVPARVEYLVSGETKELAHQSRPELSQQIVAACQDQAIMRNAAFVVVLLVNVNKRSRYSSGYTDYVRGVLFSGLLCAHLYQSALFTKVGTTSIGGFSEKLLNEILQQETYLPIVVQAFGVPDNTIAKYDNSTVPDVR</sequence>
<dbReference type="RefSeq" id="WP_135498381.1">
    <property type="nucleotide sequence ID" value="NZ_SRLD01000026.1"/>
</dbReference>
<dbReference type="Proteomes" id="UP000297739">
    <property type="component" value="Unassembled WGS sequence"/>
</dbReference>
<dbReference type="InterPro" id="IPR000415">
    <property type="entry name" value="Nitroreductase-like"/>
</dbReference>
<dbReference type="EMBL" id="SRLD01000026">
    <property type="protein sequence ID" value="TGE15086.1"/>
    <property type="molecule type" value="Genomic_DNA"/>
</dbReference>
<dbReference type="OrthoDB" id="9801593at2"/>
<organism evidence="1 2">
    <name type="scientific">Hymenobacter elongatus</name>
    <dbReference type="NCBI Taxonomy" id="877208"/>
    <lineage>
        <taxon>Bacteria</taxon>
        <taxon>Pseudomonadati</taxon>
        <taxon>Bacteroidota</taxon>
        <taxon>Cytophagia</taxon>
        <taxon>Cytophagales</taxon>
        <taxon>Hymenobacteraceae</taxon>
        <taxon>Hymenobacter</taxon>
    </lineage>
</organism>
<dbReference type="PANTHER" id="PTHR43745">
    <property type="entry name" value="NITROREDUCTASE MJ1384-RELATED"/>
    <property type="match status" value="1"/>
</dbReference>
<dbReference type="SUPFAM" id="SSF55469">
    <property type="entry name" value="FMN-dependent nitroreductase-like"/>
    <property type="match status" value="1"/>
</dbReference>